<sequence>MALEKEDDAVALILKEWSNLLMKSLDHSYPSGLDLRHRTEMTELNTHLSDLARFIPFPCPLSYPLQRRDYSFGRCGFYIPRKTASFIAVGIFLEAAAKSNVCWI</sequence>
<name>A0AAW1U792_9CUCU</name>
<organism evidence="1 2">
    <name type="scientific">Henosepilachna vigintioctopunctata</name>
    <dbReference type="NCBI Taxonomy" id="420089"/>
    <lineage>
        <taxon>Eukaryota</taxon>
        <taxon>Metazoa</taxon>
        <taxon>Ecdysozoa</taxon>
        <taxon>Arthropoda</taxon>
        <taxon>Hexapoda</taxon>
        <taxon>Insecta</taxon>
        <taxon>Pterygota</taxon>
        <taxon>Neoptera</taxon>
        <taxon>Endopterygota</taxon>
        <taxon>Coleoptera</taxon>
        <taxon>Polyphaga</taxon>
        <taxon>Cucujiformia</taxon>
        <taxon>Coccinelloidea</taxon>
        <taxon>Coccinellidae</taxon>
        <taxon>Epilachninae</taxon>
        <taxon>Epilachnini</taxon>
        <taxon>Henosepilachna</taxon>
    </lineage>
</organism>
<evidence type="ECO:0000313" key="2">
    <source>
        <dbReference type="Proteomes" id="UP001431783"/>
    </source>
</evidence>
<keyword evidence="2" id="KW-1185">Reference proteome</keyword>
<reference evidence="1 2" key="1">
    <citation type="submission" date="2023-03" db="EMBL/GenBank/DDBJ databases">
        <title>Genome insight into feeding habits of ladybird beetles.</title>
        <authorList>
            <person name="Li H.-S."/>
            <person name="Huang Y.-H."/>
            <person name="Pang H."/>
        </authorList>
    </citation>
    <scope>NUCLEOTIDE SEQUENCE [LARGE SCALE GENOMIC DNA]</scope>
    <source>
        <strain evidence="1">SYSU_2023b</strain>
        <tissue evidence="1">Whole body</tissue>
    </source>
</reference>
<gene>
    <name evidence="1" type="ORF">WA026_011200</name>
</gene>
<protein>
    <submittedName>
        <fullName evidence="1">Uncharacterized protein</fullName>
    </submittedName>
</protein>
<dbReference type="Proteomes" id="UP001431783">
    <property type="component" value="Unassembled WGS sequence"/>
</dbReference>
<evidence type="ECO:0000313" key="1">
    <source>
        <dbReference type="EMBL" id="KAK9876092.1"/>
    </source>
</evidence>
<dbReference type="AlphaFoldDB" id="A0AAW1U792"/>
<dbReference type="EMBL" id="JARQZJ010000035">
    <property type="protein sequence ID" value="KAK9876092.1"/>
    <property type="molecule type" value="Genomic_DNA"/>
</dbReference>
<comment type="caution">
    <text evidence="1">The sequence shown here is derived from an EMBL/GenBank/DDBJ whole genome shotgun (WGS) entry which is preliminary data.</text>
</comment>
<accession>A0AAW1U792</accession>
<proteinExistence type="predicted"/>